<protein>
    <submittedName>
        <fullName evidence="1">SFRICE_029016</fullName>
    </submittedName>
</protein>
<sequence>MGKRGNWASGNLAHTRKHKTNVVSCWFSARPWYHFGRAGPFVPKHGSPTLRCYYLNSKSDDQFIRDHGACNSAEISETHKNRKTWHLRRGSFSSSSPNT</sequence>
<gene>
    <name evidence="1" type="ORF">SFRICE_029016</name>
</gene>
<reference evidence="1" key="1">
    <citation type="submission" date="2016-07" db="EMBL/GenBank/DDBJ databases">
        <authorList>
            <person name="Bretaudeau A."/>
        </authorList>
    </citation>
    <scope>NUCLEOTIDE SEQUENCE</scope>
    <source>
        <strain evidence="1">Rice</strain>
        <tissue evidence="1">Whole body</tissue>
    </source>
</reference>
<dbReference type="EMBL" id="ODYU01006247">
    <property type="protein sequence ID" value="SOQ47916.1"/>
    <property type="molecule type" value="Genomic_DNA"/>
</dbReference>
<accession>A0A2H1W4N5</accession>
<evidence type="ECO:0000313" key="1">
    <source>
        <dbReference type="EMBL" id="SOQ47916.1"/>
    </source>
</evidence>
<proteinExistence type="predicted"/>
<dbReference type="AlphaFoldDB" id="A0A2H1W4N5"/>
<organism evidence="1">
    <name type="scientific">Spodoptera frugiperda</name>
    <name type="common">Fall armyworm</name>
    <dbReference type="NCBI Taxonomy" id="7108"/>
    <lineage>
        <taxon>Eukaryota</taxon>
        <taxon>Metazoa</taxon>
        <taxon>Ecdysozoa</taxon>
        <taxon>Arthropoda</taxon>
        <taxon>Hexapoda</taxon>
        <taxon>Insecta</taxon>
        <taxon>Pterygota</taxon>
        <taxon>Neoptera</taxon>
        <taxon>Endopterygota</taxon>
        <taxon>Lepidoptera</taxon>
        <taxon>Glossata</taxon>
        <taxon>Ditrysia</taxon>
        <taxon>Noctuoidea</taxon>
        <taxon>Noctuidae</taxon>
        <taxon>Amphipyrinae</taxon>
        <taxon>Spodoptera</taxon>
    </lineage>
</organism>
<name>A0A2H1W4N5_SPOFR</name>